<dbReference type="Proteomes" id="UP000238042">
    <property type="component" value="Unassembled WGS sequence"/>
</dbReference>
<evidence type="ECO:0000313" key="3">
    <source>
        <dbReference type="Proteomes" id="UP000238042"/>
    </source>
</evidence>
<name>A0A2S8A8U1_9FLAO</name>
<feature type="transmembrane region" description="Helical" evidence="1">
    <location>
        <begin position="90"/>
        <end position="117"/>
    </location>
</feature>
<comment type="caution">
    <text evidence="2">The sequence shown here is derived from an EMBL/GenBank/DDBJ whole genome shotgun (WGS) entry which is preliminary data.</text>
</comment>
<evidence type="ECO:0000313" key="2">
    <source>
        <dbReference type="EMBL" id="PQL90987.1"/>
    </source>
</evidence>
<reference evidence="2 3" key="1">
    <citation type="submission" date="2018-02" db="EMBL/GenBank/DDBJ databases">
        <title>Genome sequences of Apibacter spp., gut symbionts of Asian honey bees.</title>
        <authorList>
            <person name="Kwong W.K."/>
            <person name="Steele M.I."/>
            <person name="Moran N.A."/>
        </authorList>
    </citation>
    <scope>NUCLEOTIDE SEQUENCE [LARGE SCALE GENOMIC DNA]</scope>
    <source>
        <strain evidence="3">wkB301</strain>
    </source>
</reference>
<keyword evidence="3" id="KW-1185">Reference proteome</keyword>
<keyword evidence="1" id="KW-1133">Transmembrane helix</keyword>
<evidence type="ECO:0000256" key="1">
    <source>
        <dbReference type="SAM" id="Phobius"/>
    </source>
</evidence>
<dbReference type="OrthoDB" id="1494440at2"/>
<feature type="transmembrane region" description="Helical" evidence="1">
    <location>
        <begin position="12"/>
        <end position="31"/>
    </location>
</feature>
<sequence>MKFYINNWYKLTIIVFIALSFFIGFFGYSLLNPIQTILMYSFMALLVHQFEEYVFPGGGPVVINRGNFGEKTDYRCYPGNMQSAMIVNNLAYLIYIAAIIFPQAIWLGLGTMFFNLFQLIGHGIQMNKSMKTWYNPGLASVVFLFVPISIYYMVFIINNKLVNDWDWFFGAIAFIFMTLLTTILPVQFLKNKDTLYPISEWQVEMSNKVQKFASFSKNK</sequence>
<keyword evidence="1" id="KW-0812">Transmembrane</keyword>
<dbReference type="Pfam" id="PF13787">
    <property type="entry name" value="HXXEE"/>
    <property type="match status" value="1"/>
</dbReference>
<dbReference type="InterPro" id="IPR025671">
    <property type="entry name" value="HXXEE"/>
</dbReference>
<dbReference type="EMBL" id="PSZM01000043">
    <property type="protein sequence ID" value="PQL90987.1"/>
    <property type="molecule type" value="Genomic_DNA"/>
</dbReference>
<proteinExistence type="predicted"/>
<keyword evidence="1" id="KW-0472">Membrane</keyword>
<organism evidence="2 3">
    <name type="scientific">Apibacter adventoris</name>
    <dbReference type="NCBI Taxonomy" id="1679466"/>
    <lineage>
        <taxon>Bacteria</taxon>
        <taxon>Pseudomonadati</taxon>
        <taxon>Bacteroidota</taxon>
        <taxon>Flavobacteriia</taxon>
        <taxon>Flavobacteriales</taxon>
        <taxon>Weeksellaceae</taxon>
        <taxon>Apibacter</taxon>
    </lineage>
</organism>
<gene>
    <name evidence="2" type="ORF">C4S77_09000</name>
</gene>
<dbReference type="AlphaFoldDB" id="A0A2S8A8U1"/>
<feature type="transmembrane region" description="Helical" evidence="1">
    <location>
        <begin position="167"/>
        <end position="189"/>
    </location>
</feature>
<feature type="transmembrane region" description="Helical" evidence="1">
    <location>
        <begin position="137"/>
        <end position="155"/>
    </location>
</feature>
<protein>
    <submittedName>
        <fullName evidence="2">HXXEE domain-containing protein</fullName>
    </submittedName>
</protein>
<accession>A0A2S8A8U1</accession>